<dbReference type="EMBL" id="JAJSOW010000003">
    <property type="protein sequence ID" value="KAI9193996.1"/>
    <property type="molecule type" value="Genomic_DNA"/>
</dbReference>
<comment type="caution">
    <text evidence="1">The sequence shown here is derived from an EMBL/GenBank/DDBJ whole genome shotgun (WGS) entry which is preliminary data.</text>
</comment>
<organism evidence="1 2">
    <name type="scientific">Acer negundo</name>
    <name type="common">Box elder</name>
    <dbReference type="NCBI Taxonomy" id="4023"/>
    <lineage>
        <taxon>Eukaryota</taxon>
        <taxon>Viridiplantae</taxon>
        <taxon>Streptophyta</taxon>
        <taxon>Embryophyta</taxon>
        <taxon>Tracheophyta</taxon>
        <taxon>Spermatophyta</taxon>
        <taxon>Magnoliopsida</taxon>
        <taxon>eudicotyledons</taxon>
        <taxon>Gunneridae</taxon>
        <taxon>Pentapetalae</taxon>
        <taxon>rosids</taxon>
        <taxon>malvids</taxon>
        <taxon>Sapindales</taxon>
        <taxon>Sapindaceae</taxon>
        <taxon>Hippocastanoideae</taxon>
        <taxon>Acereae</taxon>
        <taxon>Acer</taxon>
    </lineage>
</organism>
<evidence type="ECO:0000313" key="2">
    <source>
        <dbReference type="Proteomes" id="UP001064489"/>
    </source>
</evidence>
<reference evidence="1" key="2">
    <citation type="submission" date="2023-02" db="EMBL/GenBank/DDBJ databases">
        <authorList>
            <person name="Swenson N.G."/>
            <person name="Wegrzyn J.L."/>
            <person name="Mcevoy S.L."/>
        </authorList>
    </citation>
    <scope>NUCLEOTIDE SEQUENCE</scope>
    <source>
        <strain evidence="1">91603</strain>
        <tissue evidence="1">Leaf</tissue>
    </source>
</reference>
<reference evidence="1" key="1">
    <citation type="journal article" date="2022" name="Plant J.">
        <title>Strategies of tolerance reflected in two North American maple genomes.</title>
        <authorList>
            <person name="McEvoy S.L."/>
            <person name="Sezen U.U."/>
            <person name="Trouern-Trend A."/>
            <person name="McMahon S.M."/>
            <person name="Schaberg P.G."/>
            <person name="Yang J."/>
            <person name="Wegrzyn J.L."/>
            <person name="Swenson N.G."/>
        </authorList>
    </citation>
    <scope>NUCLEOTIDE SEQUENCE</scope>
    <source>
        <strain evidence="1">91603</strain>
    </source>
</reference>
<protein>
    <submittedName>
        <fullName evidence="1">Uncharacterized protein</fullName>
    </submittedName>
</protein>
<name>A0AAD5JIM0_ACENE</name>
<gene>
    <name evidence="1" type="ORF">LWI28_002143</name>
</gene>
<evidence type="ECO:0000313" key="1">
    <source>
        <dbReference type="EMBL" id="KAI9193996.1"/>
    </source>
</evidence>
<keyword evidence="2" id="KW-1185">Reference proteome</keyword>
<accession>A0AAD5JIM0</accession>
<sequence>MLEEQTLMGSQWKAMLMYDQKMVREIDGEWVVFLSKENGQGILTSQFYLTLCRSHIFKGFPLDHNNRELLQFGRFRTNSGSDHSTDCAWDCVEWA</sequence>
<dbReference type="AlphaFoldDB" id="A0AAD5JIM0"/>
<proteinExistence type="predicted"/>
<dbReference type="Proteomes" id="UP001064489">
    <property type="component" value="Chromosome 1"/>
</dbReference>